<evidence type="ECO:0000313" key="2">
    <source>
        <dbReference type="Proteomes" id="UP000204140"/>
    </source>
</evidence>
<protein>
    <submittedName>
        <fullName evidence="1">Uncharacterized protein</fullName>
    </submittedName>
</protein>
<evidence type="ECO:0000313" key="1">
    <source>
        <dbReference type="EMBL" id="AIK68468.1"/>
    </source>
</evidence>
<dbReference type="EMBL" id="KM199770">
    <property type="protein sequence ID" value="AIK68468.1"/>
    <property type="molecule type" value="Genomic_DNA"/>
</dbReference>
<sequence length="106" mass="12191">MALTDKKAIIMALHMAIDYEQSFIDSYRNNSEEPAVQASRKHIAAFRRVLARYFPSRQKTPMQNMIDTGLADGSLKMMTLEELRKLPPTQTFNVMDLLKGKIDDRD</sequence>
<organism evidence="1 2">
    <name type="scientific">Rhizobium phage vB_RleM_P10VF</name>
    <dbReference type="NCBI Taxonomy" id="1527770"/>
    <lineage>
        <taxon>Viruses</taxon>
        <taxon>Duplodnaviria</taxon>
        <taxon>Heunggongvirae</taxon>
        <taxon>Uroviricota</taxon>
        <taxon>Caudoviricetes</taxon>
        <taxon>Pootjesviridae</taxon>
        <taxon>Innesvirus</taxon>
        <taxon>Innesvirus P10VF</taxon>
    </lineage>
</organism>
<name>A0A076YJ09_9CAUD</name>
<dbReference type="RefSeq" id="YP_009099994.1">
    <property type="nucleotide sequence ID" value="NC_025429.1"/>
</dbReference>
<gene>
    <name evidence="1" type="ORF">P10VF_255</name>
</gene>
<keyword evidence="2" id="KW-1185">Reference proteome</keyword>
<accession>A0A076YJ09</accession>
<dbReference type="KEGG" id="vg:22109804"/>
<dbReference type="Proteomes" id="UP000204140">
    <property type="component" value="Segment"/>
</dbReference>
<dbReference type="GeneID" id="22109804"/>
<proteinExistence type="predicted"/>
<reference evidence="1 2" key="1">
    <citation type="submission" date="2014-07" db="EMBL/GenBank/DDBJ databases">
        <title>Isolation and characterization of Rhizobium leguminosarum phages from western Canadian soils and complete genome sequences of rhizobiophages vB_RleS_L338C and vB_RleM_P10VF.</title>
        <authorList>
            <person name="Restrepo-Cordoba M."/>
            <person name="Halmillawewa A.P."/>
            <person name="Perry B."/>
            <person name="Hynes M.F."/>
            <person name="Yost C.K."/>
        </authorList>
    </citation>
    <scope>NUCLEOTIDE SEQUENCE [LARGE SCALE GENOMIC DNA]</scope>
</reference>